<accession>A0A4Q2IQ11</accession>
<dbReference type="GO" id="GO:0016301">
    <property type="term" value="F:kinase activity"/>
    <property type="evidence" value="ECO:0007669"/>
    <property type="project" value="UniProtKB-KW"/>
</dbReference>
<dbReference type="AlphaFoldDB" id="A0A4Q2IQ11"/>
<dbReference type="Pfam" id="PF01272">
    <property type="entry name" value="GreA_GreB"/>
    <property type="match status" value="1"/>
</dbReference>
<evidence type="ECO:0000313" key="3">
    <source>
        <dbReference type="EMBL" id="RXZ31723.1"/>
    </source>
</evidence>
<feature type="compositionally biased region" description="Basic and acidic residues" evidence="1">
    <location>
        <begin position="1"/>
        <end position="18"/>
    </location>
</feature>
<evidence type="ECO:0000256" key="1">
    <source>
        <dbReference type="SAM" id="MobiDB-lite"/>
    </source>
</evidence>
<dbReference type="GO" id="GO:0003677">
    <property type="term" value="F:DNA binding"/>
    <property type="evidence" value="ECO:0007669"/>
    <property type="project" value="InterPro"/>
</dbReference>
<dbReference type="RefSeq" id="WP_129341957.1">
    <property type="nucleotide sequence ID" value="NZ_JACIDD010000002.1"/>
</dbReference>
<organism evidence="3 4">
    <name type="scientific">Sphingomonas desiccabilis</name>
    <dbReference type="NCBI Taxonomy" id="429134"/>
    <lineage>
        <taxon>Bacteria</taxon>
        <taxon>Pseudomonadati</taxon>
        <taxon>Pseudomonadota</taxon>
        <taxon>Alphaproteobacteria</taxon>
        <taxon>Sphingomonadales</taxon>
        <taxon>Sphingomonadaceae</taxon>
        <taxon>Sphingomonas</taxon>
    </lineage>
</organism>
<dbReference type="OrthoDB" id="8537952at2"/>
<comment type="caution">
    <text evidence="3">The sequence shown here is derived from an EMBL/GenBank/DDBJ whole genome shotgun (WGS) entry which is preliminary data.</text>
</comment>
<keyword evidence="3" id="KW-0418">Kinase</keyword>
<dbReference type="GO" id="GO:0070063">
    <property type="term" value="F:RNA polymerase binding"/>
    <property type="evidence" value="ECO:0007669"/>
    <property type="project" value="InterPro"/>
</dbReference>
<dbReference type="InterPro" id="IPR001437">
    <property type="entry name" value="Tscrpt_elong_fac_GreA/B_C"/>
</dbReference>
<keyword evidence="3" id="KW-0808">Transferase</keyword>
<keyword evidence="4" id="KW-1185">Reference proteome</keyword>
<dbReference type="PANTHER" id="PTHR30437">
    <property type="entry name" value="TRANSCRIPTION ELONGATION FACTOR GREA"/>
    <property type="match status" value="1"/>
</dbReference>
<dbReference type="GO" id="GO:0006354">
    <property type="term" value="P:DNA-templated transcription elongation"/>
    <property type="evidence" value="ECO:0007669"/>
    <property type="project" value="TreeGrafter"/>
</dbReference>
<feature type="domain" description="Transcription elongation factor GreA/GreB C-terminal" evidence="2">
    <location>
        <begin position="81"/>
        <end position="141"/>
    </location>
</feature>
<dbReference type="InterPro" id="IPR036953">
    <property type="entry name" value="GreA/GreB_C_sf"/>
</dbReference>
<dbReference type="Gene3D" id="3.10.50.30">
    <property type="entry name" value="Transcription elongation factor, GreA/GreB, C-terminal domain"/>
    <property type="match status" value="1"/>
</dbReference>
<dbReference type="SUPFAM" id="SSF54534">
    <property type="entry name" value="FKBP-like"/>
    <property type="match status" value="1"/>
</dbReference>
<evidence type="ECO:0000313" key="4">
    <source>
        <dbReference type="Proteomes" id="UP000292347"/>
    </source>
</evidence>
<gene>
    <name evidence="3" type="ORF">EO081_10945</name>
</gene>
<evidence type="ECO:0000259" key="2">
    <source>
        <dbReference type="Pfam" id="PF01272"/>
    </source>
</evidence>
<dbReference type="EMBL" id="SDPT01000002">
    <property type="protein sequence ID" value="RXZ31723.1"/>
    <property type="molecule type" value="Genomic_DNA"/>
</dbReference>
<name>A0A4Q2IQ11_9SPHN</name>
<protein>
    <submittedName>
        <fullName evidence="3">Nucleoside-diphosphate kinase</fullName>
    </submittedName>
</protein>
<reference evidence="3 4" key="1">
    <citation type="submission" date="2019-01" db="EMBL/GenBank/DDBJ databases">
        <title>Sphingomonas mucosissima sp. nov. and Sphingomonas desiccabilis sp. nov., from biological soil crusts in the Colorado Plateau, USA.</title>
        <authorList>
            <person name="Zhu D."/>
        </authorList>
    </citation>
    <scope>NUCLEOTIDE SEQUENCE [LARGE SCALE GENOMIC DNA]</scope>
    <source>
        <strain evidence="3 4">CP1D</strain>
    </source>
</reference>
<feature type="region of interest" description="Disordered" evidence="1">
    <location>
        <begin position="1"/>
        <end position="24"/>
    </location>
</feature>
<dbReference type="GO" id="GO:0032784">
    <property type="term" value="P:regulation of DNA-templated transcription elongation"/>
    <property type="evidence" value="ECO:0007669"/>
    <property type="project" value="InterPro"/>
</dbReference>
<sequence length="158" mass="17027">MSVAFRREDDDEHKEPKFELPLPPGQNLVTRRGLAKIEAEVARLEAAVAAETGEEKRATLKRDLRYWHARFSTATIAPPPPKDEVAFGSCVTFRLNGQTRTVSLVGSDEAEPAAGLIPFTAPLAVAMTGAEVGDLIDFGGRTAAIEVLDTRPIAEAES</sequence>
<dbReference type="Proteomes" id="UP000292347">
    <property type="component" value="Unassembled WGS sequence"/>
</dbReference>
<dbReference type="InterPro" id="IPR023459">
    <property type="entry name" value="Tscrpt_elong_fac_GreA/B_fam"/>
</dbReference>
<proteinExistence type="predicted"/>
<dbReference type="PANTHER" id="PTHR30437:SF6">
    <property type="entry name" value="TRANSCRIPTION ELONGATION FACTOR GREB"/>
    <property type="match status" value="1"/>
</dbReference>